<dbReference type="Gene3D" id="3.30.559.10">
    <property type="entry name" value="Chloramphenicol acetyltransferase-like domain"/>
    <property type="match status" value="4"/>
</dbReference>
<dbReference type="PANTHER" id="PTHR31896">
    <property type="entry name" value="FAMILY REGULATORY PROTEIN, PUTATIVE (AFU_ORTHOLOGUE AFUA_3G14730)-RELATED"/>
    <property type="match status" value="1"/>
</dbReference>
<dbReference type="PANTHER" id="PTHR31896:SF39">
    <property type="entry name" value="PROTEIN ENHANCED PSEUDOMONAS SUSCEPTIBILITY 1-LIKE"/>
    <property type="match status" value="1"/>
</dbReference>
<dbReference type="Proteomes" id="UP000583929">
    <property type="component" value="Unassembled WGS sequence"/>
</dbReference>
<keyword evidence="3" id="KW-1185">Reference proteome</keyword>
<evidence type="ECO:0000313" key="3">
    <source>
        <dbReference type="Proteomes" id="UP000583929"/>
    </source>
</evidence>
<evidence type="ECO:0000313" key="2">
    <source>
        <dbReference type="EMBL" id="KAF4401933.1"/>
    </source>
</evidence>
<accession>A0A7J6I346</accession>
<evidence type="ECO:0008006" key="4">
    <source>
        <dbReference type="Google" id="ProtNLM"/>
    </source>
</evidence>
<name>A0A7J6I346_CANSA</name>
<proteinExistence type="predicted"/>
<comment type="caution">
    <text evidence="2">The sequence shown here is derived from an EMBL/GenBank/DDBJ whole genome shotgun (WGS) entry which is preliminary data.</text>
</comment>
<reference evidence="2 3" key="1">
    <citation type="journal article" date="2020" name="bioRxiv">
        <title>Sequence and annotation of 42 cannabis genomes reveals extensive copy number variation in cannabinoid synthesis and pathogen resistance genes.</title>
        <authorList>
            <person name="Mckernan K.J."/>
            <person name="Helbert Y."/>
            <person name="Kane L.T."/>
            <person name="Ebling H."/>
            <person name="Zhang L."/>
            <person name="Liu B."/>
            <person name="Eaton Z."/>
            <person name="Mclaughlin S."/>
            <person name="Kingan S."/>
            <person name="Baybayan P."/>
            <person name="Concepcion G."/>
            <person name="Jordan M."/>
            <person name="Riva A."/>
            <person name="Barbazuk W."/>
            <person name="Harkins T."/>
        </authorList>
    </citation>
    <scope>NUCLEOTIDE SEQUENCE [LARGE SCALE GENOMIC DNA]</scope>
    <source>
        <strain evidence="3">cv. Jamaican Lion 4</strain>
        <tissue evidence="2">Leaf</tissue>
    </source>
</reference>
<evidence type="ECO:0000256" key="1">
    <source>
        <dbReference type="ARBA" id="ARBA00022679"/>
    </source>
</evidence>
<organism evidence="2 3">
    <name type="scientific">Cannabis sativa</name>
    <name type="common">Hemp</name>
    <name type="synonym">Marijuana</name>
    <dbReference type="NCBI Taxonomy" id="3483"/>
    <lineage>
        <taxon>Eukaryota</taxon>
        <taxon>Viridiplantae</taxon>
        <taxon>Streptophyta</taxon>
        <taxon>Embryophyta</taxon>
        <taxon>Tracheophyta</taxon>
        <taxon>Spermatophyta</taxon>
        <taxon>Magnoliopsida</taxon>
        <taxon>eudicotyledons</taxon>
        <taxon>Gunneridae</taxon>
        <taxon>Pentapetalae</taxon>
        <taxon>rosids</taxon>
        <taxon>fabids</taxon>
        <taxon>Rosales</taxon>
        <taxon>Cannabaceae</taxon>
        <taxon>Cannabis</taxon>
    </lineage>
</organism>
<gene>
    <name evidence="2" type="ORF">G4B88_017445</name>
</gene>
<dbReference type="GO" id="GO:0016740">
    <property type="term" value="F:transferase activity"/>
    <property type="evidence" value="ECO:0007669"/>
    <property type="project" value="UniProtKB-KW"/>
</dbReference>
<dbReference type="EMBL" id="JAATIQ010000009">
    <property type="protein sequence ID" value="KAF4401933.1"/>
    <property type="molecule type" value="Genomic_DNA"/>
</dbReference>
<dbReference type="Pfam" id="PF02458">
    <property type="entry name" value="Transferase"/>
    <property type="match status" value="2"/>
</dbReference>
<dbReference type="InterPro" id="IPR023213">
    <property type="entry name" value="CAT-like_dom_sf"/>
</dbReference>
<protein>
    <recommendedName>
        <fullName evidence="4">HXXXD-type acyl-transferase family protein</fullName>
    </recommendedName>
</protein>
<dbReference type="InterPro" id="IPR051283">
    <property type="entry name" value="Sec_Metabolite_Acyltrans"/>
</dbReference>
<keyword evidence="1" id="KW-0808">Transferase</keyword>
<dbReference type="AlphaFoldDB" id="A0A7J6I346"/>
<sequence length="685" mass="76880">MEATRFELTQPDLLLIPHHYIQKGLLFPKPSHQSQPFIQWIQRLETAFFKALDIFYPLKGRLVMTQNDDVQLTKSFFIDCNGAGGAFFDHVTFHDVTVADILDPLHIPDDVVYSFFPLNFVCNFQGVSKPLLAAQVTELVDGIFIALSANHSVADGTMFWLFFNTWSQICRQNGVVLDPPHPVFDRDQFFKGINPYLLPLRIPFDPDRNTNNTPSSTPIPLKQRMFRFSKETIAKLKAKANDEIVHLSPTKSINNISSLQAVMAHLWVSITRNRSYLKSEDEVSYIVMVGLRQRMEPPLSEAYCGNAVMFGNVETTAGKLLGKNGLGRAALEMNKMVVSHTPKKAQEPVTVRSGPANKYDGKLTVFPGSEQGSIDFEGLLFPKPSHQSQPFTQWIQRLETAFFKALDIFYPLAGRLVMTQNDDVQLTKSFFIDYNGAGGAFFDHVTFHDVTVADILDSLYIPDDVVYSFFPLNFLCNFQGVSKPLLAAQVTELVDGVFIALSANHSVADGTMFWLFFNTWSQICHQNGVILDPPHSVFDRDQFFEGINPYLLPLRIPFDPNRNINNTPSSTPISLKQRILRFPKETIAKLKAKANAEIVDLLPTKPINNISSLQAVMAHLWVSITRNRSYLKPEDEVCYIIVVGSKYDGKLTVFPGSEQGKALTLSSVKLALESKASTSWNGVVP</sequence>